<accession>A0ABS4AR20</accession>
<organism evidence="1 2">
    <name type="scientific">Roseomonas nitratireducens</name>
    <dbReference type="NCBI Taxonomy" id="2820810"/>
    <lineage>
        <taxon>Bacteria</taxon>
        <taxon>Pseudomonadati</taxon>
        <taxon>Pseudomonadota</taxon>
        <taxon>Alphaproteobacteria</taxon>
        <taxon>Acetobacterales</taxon>
        <taxon>Roseomonadaceae</taxon>
        <taxon>Roseomonas</taxon>
    </lineage>
</organism>
<evidence type="ECO:0008006" key="3">
    <source>
        <dbReference type="Google" id="ProtNLM"/>
    </source>
</evidence>
<proteinExistence type="predicted"/>
<reference evidence="1 2" key="1">
    <citation type="submission" date="2021-03" db="EMBL/GenBank/DDBJ databases">
        <authorList>
            <person name="So Y."/>
        </authorList>
    </citation>
    <scope>NUCLEOTIDE SEQUENCE [LARGE SCALE GENOMIC DNA]</scope>
    <source>
        <strain evidence="1 2">PWR1</strain>
    </source>
</reference>
<dbReference type="EMBL" id="JAGIYZ010000006">
    <property type="protein sequence ID" value="MBP0463817.1"/>
    <property type="molecule type" value="Genomic_DNA"/>
</dbReference>
<gene>
    <name evidence="1" type="ORF">J5Y09_07840</name>
</gene>
<dbReference type="RefSeq" id="WP_209351206.1">
    <property type="nucleotide sequence ID" value="NZ_JAGIYZ010000006.1"/>
</dbReference>
<evidence type="ECO:0000313" key="1">
    <source>
        <dbReference type="EMBL" id="MBP0463817.1"/>
    </source>
</evidence>
<keyword evidence="2" id="KW-1185">Reference proteome</keyword>
<protein>
    <recommendedName>
        <fullName evidence="3">Peptidase C39-like domain-containing protein</fullName>
    </recommendedName>
</protein>
<name>A0ABS4AR20_9PROT</name>
<dbReference type="Proteomes" id="UP000680815">
    <property type="component" value="Unassembled WGS sequence"/>
</dbReference>
<sequence>MAWFIRFTRFLTAHVVHKQENVNSCGIACILMANFKMKKGMMFAGMAAGAQVSVVPIVGKYIGPTLAKSAIDYAVKSEPEVYKIYGEVIGSTYDGTSYTNAKKHPEVLAKLGLGAWECHWAGEAGMGAAIKGAVAAGAPCIAHVMWDGGGAHFVLVDETSDFGGKSYAMINDPGDGDVHPTELSAGTIRFKTGKMSGWIVRRK</sequence>
<comment type="caution">
    <text evidence="1">The sequence shown here is derived from an EMBL/GenBank/DDBJ whole genome shotgun (WGS) entry which is preliminary data.</text>
</comment>
<evidence type="ECO:0000313" key="2">
    <source>
        <dbReference type="Proteomes" id="UP000680815"/>
    </source>
</evidence>